<evidence type="ECO:0000259" key="1">
    <source>
        <dbReference type="Pfam" id="PF13614"/>
    </source>
</evidence>
<sequence length="245" mass="28656">MDRKKSNIITIANLKGGVGKSTLSILFSYILKDLGKKVLLIDMDSQNALTSYFKKYVFNFDKNNIYNLLIGNAYFDQCVNKINDYISIIPSHPSLDEFNYENMDNKENLLSFCLDKNILSHNYDYILFDTPPSFSFILKNALNATNHIVIPVQPETWSIESLEILIQKIINKRYDISIVVNQFIKNRNILKEVEDALYKRYSNYIKGKIHYYNSIKVFIINRLEPDFKSKYYKEAKNVLKNILSL</sequence>
<name>A0AB34Z2Y7_BORAF</name>
<dbReference type="InterPro" id="IPR027417">
    <property type="entry name" value="P-loop_NTPase"/>
</dbReference>
<dbReference type="PANTHER" id="PTHR13696">
    <property type="entry name" value="P-LOOP CONTAINING NUCLEOSIDE TRIPHOSPHATE HYDROLASE"/>
    <property type="match status" value="1"/>
</dbReference>
<dbReference type="EMBL" id="JACHGM010000007">
    <property type="protein sequence ID" value="MBB5141653.1"/>
    <property type="molecule type" value="Genomic_DNA"/>
</dbReference>
<protein>
    <submittedName>
        <fullName evidence="2">Cellulose biosynthesis protein BcsQ</fullName>
    </submittedName>
</protein>
<evidence type="ECO:0000313" key="3">
    <source>
        <dbReference type="Proteomes" id="UP000529652"/>
    </source>
</evidence>
<organism evidence="2 3">
    <name type="scientific">Borreliella afzelii</name>
    <name type="common">Borrelia afzelii</name>
    <dbReference type="NCBI Taxonomy" id="29518"/>
    <lineage>
        <taxon>Bacteria</taxon>
        <taxon>Pseudomonadati</taxon>
        <taxon>Spirochaetota</taxon>
        <taxon>Spirochaetia</taxon>
        <taxon>Spirochaetales</taxon>
        <taxon>Borreliaceae</taxon>
        <taxon>Borreliella</taxon>
    </lineage>
</organism>
<gene>
    <name evidence="2" type="ORF">HNP63_001074</name>
</gene>
<dbReference type="RefSeq" id="WP_073999270.1">
    <property type="nucleotide sequence ID" value="NZ_CAXOVT010000005.1"/>
</dbReference>
<dbReference type="InterPro" id="IPR025669">
    <property type="entry name" value="AAA_dom"/>
</dbReference>
<comment type="caution">
    <text evidence="2">The sequence shown here is derived from an EMBL/GenBank/DDBJ whole genome shotgun (WGS) entry which is preliminary data.</text>
</comment>
<dbReference type="PANTHER" id="PTHR13696:SF99">
    <property type="entry name" value="COBYRINIC ACID AC-DIAMIDE SYNTHASE"/>
    <property type="match status" value="1"/>
</dbReference>
<dbReference type="Proteomes" id="UP000529652">
    <property type="component" value="Unassembled WGS sequence"/>
</dbReference>
<dbReference type="InterPro" id="IPR050678">
    <property type="entry name" value="DNA_Partitioning_ATPase"/>
</dbReference>
<dbReference type="Pfam" id="PF13614">
    <property type="entry name" value="AAA_31"/>
    <property type="match status" value="1"/>
</dbReference>
<proteinExistence type="predicted"/>
<dbReference type="AlphaFoldDB" id="A0AB34Z2Y7"/>
<reference evidence="2 3" key="1">
    <citation type="submission" date="2020-08" db="EMBL/GenBank/DDBJ databases">
        <title>Genomic Encyclopedia of Type Strains, Phase IV (KMG-IV): sequencing the most valuable type-strain genomes for metagenomic binning, comparative biology and taxonomic classification.</title>
        <authorList>
            <person name="Goeker M."/>
        </authorList>
    </citation>
    <scope>NUCLEOTIDE SEQUENCE [LARGE SCALE GENOMIC DNA]</scope>
    <source>
        <strain evidence="2 3">DSM 10508</strain>
    </source>
</reference>
<evidence type="ECO:0000313" key="2">
    <source>
        <dbReference type="EMBL" id="MBB5141653.1"/>
    </source>
</evidence>
<accession>A0AB34Z2Y7</accession>
<dbReference type="SUPFAM" id="SSF52540">
    <property type="entry name" value="P-loop containing nucleoside triphosphate hydrolases"/>
    <property type="match status" value="1"/>
</dbReference>
<dbReference type="Gene3D" id="3.40.50.300">
    <property type="entry name" value="P-loop containing nucleotide triphosphate hydrolases"/>
    <property type="match status" value="1"/>
</dbReference>
<dbReference type="CDD" id="cd02042">
    <property type="entry name" value="ParAB_family"/>
    <property type="match status" value="1"/>
</dbReference>
<feature type="domain" description="AAA" evidence="1">
    <location>
        <begin position="7"/>
        <end position="170"/>
    </location>
</feature>